<evidence type="ECO:0000256" key="1">
    <source>
        <dbReference type="SAM" id="MobiDB-lite"/>
    </source>
</evidence>
<dbReference type="Proteomes" id="UP000228921">
    <property type="component" value="Unassembled WGS sequence"/>
</dbReference>
<keyword evidence="2" id="KW-1133">Transmembrane helix</keyword>
<comment type="caution">
    <text evidence="3">The sequence shown here is derived from an EMBL/GenBank/DDBJ whole genome shotgun (WGS) entry which is preliminary data.</text>
</comment>
<organism evidence="3 4">
    <name type="scientific">Candidatus Thermofonsia Clade 1 bacterium</name>
    <dbReference type="NCBI Taxonomy" id="2364210"/>
    <lineage>
        <taxon>Bacteria</taxon>
        <taxon>Bacillati</taxon>
        <taxon>Chloroflexota</taxon>
        <taxon>Candidatus Thermofontia</taxon>
        <taxon>Candidatus Thermofonsia Clade 1</taxon>
    </lineage>
</organism>
<evidence type="ECO:0000313" key="3">
    <source>
        <dbReference type="EMBL" id="PJF30290.1"/>
    </source>
</evidence>
<keyword evidence="2" id="KW-0472">Membrane</keyword>
<reference evidence="3 4" key="1">
    <citation type="submission" date="2017-11" db="EMBL/GenBank/DDBJ databases">
        <title>Evolution of Phototrophy in the Chloroflexi Phylum Driven by Horizontal Gene Transfer.</title>
        <authorList>
            <person name="Ward L.M."/>
            <person name="Hemp J."/>
            <person name="Shih P.M."/>
            <person name="Mcglynn S.E."/>
            <person name="Fischer W."/>
        </authorList>
    </citation>
    <scope>NUCLEOTIDE SEQUENCE [LARGE SCALE GENOMIC DNA]</scope>
    <source>
        <strain evidence="3">CP2_2F</strain>
    </source>
</reference>
<dbReference type="EMBL" id="PGTK01000012">
    <property type="protein sequence ID" value="PJF30290.1"/>
    <property type="molecule type" value="Genomic_DNA"/>
</dbReference>
<keyword evidence="2" id="KW-0812">Transmembrane</keyword>
<feature type="transmembrane region" description="Helical" evidence="2">
    <location>
        <begin position="41"/>
        <end position="63"/>
    </location>
</feature>
<dbReference type="AlphaFoldDB" id="A0A2M8NYB6"/>
<protein>
    <submittedName>
        <fullName evidence="3">Uncharacterized protein</fullName>
    </submittedName>
</protein>
<evidence type="ECO:0000256" key="2">
    <source>
        <dbReference type="SAM" id="Phobius"/>
    </source>
</evidence>
<sequence>MEQVTRAPVRAPEQKPTNGAGASAALSGTVVYSAPPRRRRWLSLSLGALAALGIFLCGALMGYTQGPPLATLIASGQSFVQVGAEFQACFIAASNDRSVRSFFSAFARNLPTRTPGPAPTLDPTLLRVVKGSLVSLTQREVIVQTASGGRERFPLVPLAQVVAPSGVKLSQQGVLAGDSINILAIRLSALGGFGALIGAAGAGGTPQPVSENDYAAFCVIVDVNPK</sequence>
<proteinExistence type="predicted"/>
<name>A0A2M8NYB6_9CHLR</name>
<evidence type="ECO:0000313" key="4">
    <source>
        <dbReference type="Proteomes" id="UP000228921"/>
    </source>
</evidence>
<accession>A0A2M8NYB6</accession>
<feature type="region of interest" description="Disordered" evidence="1">
    <location>
        <begin position="1"/>
        <end position="22"/>
    </location>
</feature>
<gene>
    <name evidence="3" type="ORF">CUN51_08255</name>
</gene>